<proteinExistence type="predicted"/>
<dbReference type="EMBL" id="CAADFH010000023">
    <property type="protein sequence ID" value="VFJ92468.1"/>
    <property type="molecule type" value="Genomic_DNA"/>
</dbReference>
<organism evidence="1">
    <name type="scientific">Candidatus Kentrum sp. LFY</name>
    <dbReference type="NCBI Taxonomy" id="2126342"/>
    <lineage>
        <taxon>Bacteria</taxon>
        <taxon>Pseudomonadati</taxon>
        <taxon>Pseudomonadota</taxon>
        <taxon>Gammaproteobacteria</taxon>
        <taxon>Candidatus Kentrum</taxon>
    </lineage>
</organism>
<evidence type="ECO:0000313" key="1">
    <source>
        <dbReference type="EMBL" id="VFJ92468.1"/>
    </source>
</evidence>
<dbReference type="InterPro" id="IPR011990">
    <property type="entry name" value="TPR-like_helical_dom_sf"/>
</dbReference>
<accession>A0A450UIX0</accession>
<dbReference type="SUPFAM" id="SSF52540">
    <property type="entry name" value="P-loop containing nucleoside triphosphate hydrolases"/>
    <property type="match status" value="1"/>
</dbReference>
<dbReference type="Gene3D" id="3.40.50.300">
    <property type="entry name" value="P-loop containing nucleotide triphosphate hydrolases"/>
    <property type="match status" value="1"/>
</dbReference>
<reference evidence="1" key="1">
    <citation type="submission" date="2019-02" db="EMBL/GenBank/DDBJ databases">
        <authorList>
            <person name="Gruber-Vodicka R. H."/>
            <person name="Seah K. B. B."/>
        </authorList>
    </citation>
    <scope>NUCLEOTIDE SEQUENCE</scope>
    <source>
        <strain evidence="1">BECK_M6</strain>
    </source>
</reference>
<dbReference type="SUPFAM" id="SSF48452">
    <property type="entry name" value="TPR-like"/>
    <property type="match status" value="1"/>
</dbReference>
<sequence>MDKKSSLKDSTDKNWKVFEKLVISLFNKYFGESEIVFEDTQFVGDGGKDGVAEFKIASRGSVIPDLPFVIWLEAKYRTSNTKLNEYDIGGNIVIALFKHVHGLYVVTNREFTERSTVGITALGQRLNCQIYFIGRSTLVKSLEENNYPDIDTKSLRELLDVDIHPRKRSISTMFPNKSKPKPTKAHIKYTVLVRLTGSIESLPTSTPPQTFTMELGEPYFVTLDVLPDKVSISPLPDLQVASLNVEQLEVYPYHIAKYPVFSPFGYQSVYLFIALKNKDIEFGKNYNVNLNGIPKQQIQWDMPQCVLVKERLNINWAPPSWEKATKSLLKRLDDWIDDRISGLISCNIVAVAGYGKSFLVRKLRNQAIKRSLKHSQAILPITIDCKSVDGATRFVSLLFSHLFFSSPESRGLLSEKHWELILTEVLGLSSENAYQFTRWIQQGHETDKAKDISSNEIARVVSLMLREVSQKRKIILIIEDMHKVDHATFKLLLLIRYHLSSSADCRLFFILTSRWGQNTPARNNLHINQSARKDEDGSWADTLGRMIDEVDVQSNIFLNVFDADEAIKLLRETIDGLSAEQAREIISQVGTSPFNLKEALLFLEESNGAIMRYADGSGYRLRFGEDIDKKIRNAELKNTTKERLKLAKDHSGSVADLLDYGACSGSLFNYQQIENVLSKYGVDELEDAFSYCERFDILREIPLKPEQVEFSHDLLRDTLIDLIPSRKQRRVASHLLDEAVYNSHLEQAELCYQAGRWEEQIRITEKILEDHDAPVRVRLIASLLQILSLDERTEWRLLPDILFLNWNTAVRAQKSSVTSYRFMLPEHRVQLLESYTAAIQAMRGVSSSSNILWERLASAGALLASELKAYVQLNLFNYYTGCYWFDDMQFQRALEIFEQVEASEKKHNTNAPDTKDTINISAKLLASELQKKEIVEWVSEEGKWVPGDHNEDQRQDNLLYLSFCHRHLANPEKCLEYMSQALQLRRPGQWRVVGQALANTGALYLHSDLQMTRKFWQRGLDVATFSGHRPHQTEFTINMAHLDILDGNYKSAANLLNEGAFLAKQYGLTGQEIRASIHRGCLDLKQEQLSSARQQFDQVLEEAITHSYERRLWRIRANLATVYEAASSMDQALWCDTACVTKMAPITAIENSSGQKRLLWNITRASCALGNIGLRQMAYLEYNSIVKALTSEQSFVSQKIANAVLHNNLEELGGLANFLMDIKGRKRFLVTD</sequence>
<dbReference type="GO" id="GO:0003676">
    <property type="term" value="F:nucleic acid binding"/>
    <property type="evidence" value="ECO:0007669"/>
    <property type="project" value="InterPro"/>
</dbReference>
<dbReference type="AlphaFoldDB" id="A0A450UIX0"/>
<protein>
    <submittedName>
        <fullName evidence="1">AAA ATPase domain-containing protein</fullName>
    </submittedName>
</protein>
<dbReference type="Gene3D" id="3.40.1350.10">
    <property type="match status" value="1"/>
</dbReference>
<dbReference type="Gene3D" id="1.25.40.10">
    <property type="entry name" value="Tetratricopeptide repeat domain"/>
    <property type="match status" value="1"/>
</dbReference>
<dbReference type="InterPro" id="IPR011856">
    <property type="entry name" value="tRNA_endonuc-like_dom_sf"/>
</dbReference>
<dbReference type="InterPro" id="IPR027417">
    <property type="entry name" value="P-loop_NTPase"/>
</dbReference>
<gene>
    <name evidence="1" type="ORF">BECKLFY1418A_GA0070994_102327</name>
</gene>
<name>A0A450UIX0_9GAMM</name>